<gene>
    <name evidence="9" type="ORF">sm9_0269</name>
</gene>
<dbReference type="SUPFAM" id="SSF49373">
    <property type="entry name" value="Invasin/intimin cell-adhesion fragments"/>
    <property type="match status" value="2"/>
</dbReference>
<evidence type="ECO:0000259" key="8">
    <source>
        <dbReference type="SMART" id="SM00635"/>
    </source>
</evidence>
<keyword evidence="5" id="KW-0732">Signal</keyword>
<dbReference type="Pfam" id="PF02415">
    <property type="entry name" value="Chlam_PMP"/>
    <property type="match status" value="2"/>
</dbReference>
<evidence type="ECO:0000256" key="6">
    <source>
        <dbReference type="ARBA" id="ARBA00023136"/>
    </source>
</evidence>
<dbReference type="RefSeq" id="WP_058738423.1">
    <property type="nucleotide sequence ID" value="NZ_CP011266.1"/>
</dbReference>
<evidence type="ECO:0000256" key="2">
    <source>
        <dbReference type="ARBA" id="ARBA00004442"/>
    </source>
</evidence>
<dbReference type="SMART" id="SM00710">
    <property type="entry name" value="PbH1"/>
    <property type="match status" value="26"/>
</dbReference>
<dbReference type="InterPro" id="IPR013783">
    <property type="entry name" value="Ig-like_fold"/>
</dbReference>
<feature type="domain" description="BIG2" evidence="8">
    <location>
        <begin position="1435"/>
        <end position="1511"/>
    </location>
</feature>
<dbReference type="PANTHER" id="PTHR11319:SF35">
    <property type="entry name" value="OUTER MEMBRANE PROTEIN PMPC-RELATED"/>
    <property type="match status" value="1"/>
</dbReference>
<evidence type="ECO:0000256" key="7">
    <source>
        <dbReference type="ARBA" id="ARBA00023237"/>
    </source>
</evidence>
<dbReference type="InterPro" id="IPR012334">
    <property type="entry name" value="Pectin_lyas_fold"/>
</dbReference>
<dbReference type="NCBIfam" id="TIGR01376">
    <property type="entry name" value="POMP_repeat"/>
    <property type="match status" value="1"/>
</dbReference>
<dbReference type="InterPro" id="IPR008964">
    <property type="entry name" value="Invasin/intimin_cell_adhesion"/>
</dbReference>
<dbReference type="KEGG" id="mmil:sm9_0269"/>
<name>A0A0U3E236_9EURY</name>
<dbReference type="PATRIC" id="fig|230361.4.peg.282"/>
<dbReference type="InterPro" id="IPR003368">
    <property type="entry name" value="POMP_repeat"/>
</dbReference>
<evidence type="ECO:0000256" key="4">
    <source>
        <dbReference type="ARBA" id="ARBA00022525"/>
    </source>
</evidence>
<dbReference type="SMART" id="SM00635">
    <property type="entry name" value="BID_2"/>
    <property type="match status" value="3"/>
</dbReference>
<dbReference type="Pfam" id="PF02368">
    <property type="entry name" value="Big_2"/>
    <property type="match status" value="1"/>
</dbReference>
<proteinExistence type="predicted"/>
<dbReference type="InterPro" id="IPR011050">
    <property type="entry name" value="Pectin_lyase_fold/virulence"/>
</dbReference>
<accession>A0A0U3E236</accession>
<evidence type="ECO:0000256" key="1">
    <source>
        <dbReference type="ARBA" id="ARBA00004196"/>
    </source>
</evidence>
<dbReference type="OrthoDB" id="78488at2157"/>
<dbReference type="GO" id="GO:0005576">
    <property type="term" value="C:extracellular region"/>
    <property type="evidence" value="ECO:0007669"/>
    <property type="project" value="UniProtKB-SubCell"/>
</dbReference>
<organism evidence="9 10">
    <name type="scientific">Methanobrevibacter millerae</name>
    <dbReference type="NCBI Taxonomy" id="230361"/>
    <lineage>
        <taxon>Archaea</taxon>
        <taxon>Methanobacteriati</taxon>
        <taxon>Methanobacteriota</taxon>
        <taxon>Methanomada group</taxon>
        <taxon>Methanobacteria</taxon>
        <taxon>Methanobacteriales</taxon>
        <taxon>Methanobacteriaceae</taxon>
        <taxon>Methanobrevibacter</taxon>
    </lineage>
</organism>
<dbReference type="Gene3D" id="2.160.20.10">
    <property type="entry name" value="Single-stranded right-handed beta-helix, Pectin lyase-like"/>
    <property type="match status" value="1"/>
</dbReference>
<dbReference type="InterPro" id="IPR006626">
    <property type="entry name" value="PbH1"/>
</dbReference>
<dbReference type="InterPro" id="IPR003343">
    <property type="entry name" value="Big_2"/>
</dbReference>
<evidence type="ECO:0000313" key="9">
    <source>
        <dbReference type="EMBL" id="ALT68071.1"/>
    </source>
</evidence>
<dbReference type="GeneID" id="26735245"/>
<reference evidence="9 10" key="1">
    <citation type="submission" date="2015-04" db="EMBL/GenBank/DDBJ databases">
        <title>The complete genome sequence of the rumen methanogen Methanobrevibacter millerae SM9.</title>
        <authorList>
            <person name="Leahy S.C."/>
            <person name="Kelly W.J."/>
            <person name="Pacheco D.M."/>
            <person name="Li D."/>
            <person name="Altermann E."/>
            <person name="Attwood G.T."/>
        </authorList>
    </citation>
    <scope>NUCLEOTIDE SEQUENCE [LARGE SCALE GENOMIC DNA]</scope>
    <source>
        <strain evidence="9 10">SM9</strain>
    </source>
</reference>
<dbReference type="PANTHER" id="PTHR11319">
    <property type="entry name" value="G PROTEIN-COUPLED RECEPTOR-RELATED"/>
    <property type="match status" value="1"/>
</dbReference>
<dbReference type="Gene3D" id="2.60.40.1080">
    <property type="match status" value="2"/>
</dbReference>
<dbReference type="EMBL" id="CP011266">
    <property type="protein sequence ID" value="ALT68071.1"/>
    <property type="molecule type" value="Genomic_DNA"/>
</dbReference>
<sequence length="1861" mass="196568">MKYKKIMFMLVLAVFLLSITCVSASEIDDTLASEDTNTIGLSVDKDIIEDNLQTSEENDELASTDYDEAIAQTDTEVLGADSATYFDLAEEIGQPGNINLIHKNYTYDGGEPITILEDNKVIDGNGAVIDMNGSTIRAFYISGSGVTIKNLTIKNVNSDGGGGAIYFYSTGTVTNCNFTDNIASIGGAITMYSGTVTNCNFTGNTATVNGGAVYFNSTGNVTNCNFTGNTATVNGSAVFFYSTGNVTNCNFTNNTANRDGGAVYFNSNGEVTNCNFTGNTANRDGGAVYFNSNGEVTNCNFTNNKATGTGTYDGGGAVHLQGTGTVTNCNFTNNTANREGGAVYFFNQGTVSNCNFTGNTANRYGGAVYFQSTSTVANCNFTGNTATGDGGAVFFNGKGDVANCNFTNNKATGDGGAVFFNGKGDVTNCNFTNNKATGTDSRGGAITMSFGTVTNCNFTNNTATSNGGAIISGTGTVANCNFVNNSATGEGSWGGAIRMYSGTVTNCNFTGNTAGEGGAVYFFNTGSVSNCNFTDNSAYRGGAVYFNETGTVSNCNFTDNSAYRGGAVYFQSTGNVTNCNFTNNTATGDGGAVYFNETGTVTNCNFTGNTATYKGGAVYFTSTGNVTNCNFTNNTANDDGGAVYFNDNGDVTNCNFINNTASSHGGAIWISSGRVENCNFTDNRATGDGGAIRFSSSSSTVSNCNFTHNSANHGSAVYFDNSGRIENCNLFNNSATRTGGAIYFRGSNAFVTNCNLVDNRAIGSDGGGAIWMNSGKIVNCNFTNNNAFGDDGGAVVLFAGDVENCNFINNQAINGNGGAIWMSTGSVTNSNFVNHNASYNGGAIWMGSGKIDNCNFTGNNATAGSAIFIYSTSDSKNVSNSCFLNNRANAENLDVTINENNIITITFTGNDNLLNAIYSNGDVDFSNVTYWGANRIANTDDSPVVRSKNEAGQNITVVGVVNGNIMNITKVTDSDGKFVLEDIVGDYCIIVRHNTDSYYTEAEKISTNMKLYANVTPQTTNNRTVNITAKSNIPNEVINGKLLFILLDGTADGMVIEANYSGNGTWWAKYTFADYGEYKVNATYVGLDNVTINNGTITINKVNSTITLDDVTLDYGESKNVTVTTTGATGIKANINGTNVTVINNYTILISDLAAGNYTLTVTTIPDKDHNPVTATSKITINKVESTLTVDNIEFDYNSEGSCDVSFTGASQVIANVVNQSSAVVSVNGKKITVSGLAAGTYTLNVTTVPDENHTAVTETAGITVNKINSTLTLEDVELDYGESKNITVAAEGATGITGKIDGVDVTVNNYTIPISGLGAGNYTLTVTTIADKNHNPITKEANITVNKLSTEIILANETLDLKVGDEVPVLVNLTPAGAGNLTFTSSDEDIVFVEDNVTIVANSQGQAIITVSFAGNENYTAAENKTITVNVALNDASVSVENDTLNLKVDETYAINATIKPDTILLKIKYTSSNESVATVDKNGIVTAVGEGTAIITLEVGDNEIYAKNSTTVTVNVKDNTVNVSASDLTKYYNGPESFVVIVTDSRNNPLANQSVIINVAGVNYTRTTDVNGTASIAISLISGQYNVTTIVGNNTVYSKITVLSTVNATDLVKVFRNATQFYATFKDSQGNYLADGTMVRFNINGVMYDRKISGNNGLAKLNINLEQGQYIITSMNLETGENAANNVTVISRLIENKELVKYYRNATQYTVKVIGDDGNPVGAGESVTFNINGVMYTRQTNGSGIAKLNINLHPGDYIITAEYKDCRVSNNIKVLPVLTADDLTKKYGTPDQFIATLVDGQGKPYAEQRVQFNINGVLYNRVTDSSGQAKLNIRLMPGKYVITSSYNGTNIANTITISA</sequence>
<evidence type="ECO:0000256" key="5">
    <source>
        <dbReference type="ARBA" id="ARBA00022729"/>
    </source>
</evidence>
<dbReference type="InterPro" id="IPR039448">
    <property type="entry name" value="Beta_helix"/>
</dbReference>
<evidence type="ECO:0000256" key="3">
    <source>
        <dbReference type="ARBA" id="ARBA00004613"/>
    </source>
</evidence>
<comment type="subcellular location">
    <subcellularLocation>
        <location evidence="1">Cell envelope</location>
    </subcellularLocation>
    <subcellularLocation>
        <location evidence="2">Cell outer membrane</location>
    </subcellularLocation>
    <subcellularLocation>
        <location evidence="3">Secreted</location>
    </subcellularLocation>
</comment>
<keyword evidence="4" id="KW-0964">Secreted</keyword>
<dbReference type="Proteomes" id="UP000067738">
    <property type="component" value="Chromosome"/>
</dbReference>
<dbReference type="Pfam" id="PF13229">
    <property type="entry name" value="Beta_helix"/>
    <property type="match status" value="3"/>
</dbReference>
<dbReference type="Gene3D" id="2.60.40.10">
    <property type="entry name" value="Immunoglobulins"/>
    <property type="match status" value="1"/>
</dbReference>
<keyword evidence="6" id="KW-0472">Membrane</keyword>
<feature type="domain" description="BIG2" evidence="8">
    <location>
        <begin position="1349"/>
        <end position="1424"/>
    </location>
</feature>
<keyword evidence="10" id="KW-1185">Reference proteome</keyword>
<dbReference type="SUPFAM" id="SSF51126">
    <property type="entry name" value="Pectin lyase-like"/>
    <property type="match status" value="4"/>
</dbReference>
<protein>
    <submittedName>
        <fullName evidence="9">Adhesin-like protein</fullName>
    </submittedName>
</protein>
<keyword evidence="7" id="KW-0998">Cell outer membrane</keyword>
<evidence type="ECO:0000313" key="10">
    <source>
        <dbReference type="Proteomes" id="UP000067738"/>
    </source>
</evidence>
<feature type="domain" description="BIG2" evidence="8">
    <location>
        <begin position="1175"/>
        <end position="1261"/>
    </location>
</feature>